<accession>A0A9K3DDQ4</accession>
<feature type="transmembrane region" description="Helical" evidence="1">
    <location>
        <begin position="6"/>
        <end position="24"/>
    </location>
</feature>
<evidence type="ECO:0000256" key="1">
    <source>
        <dbReference type="SAM" id="Phobius"/>
    </source>
</evidence>
<organism evidence="2 3">
    <name type="scientific">Kipferlia bialata</name>
    <dbReference type="NCBI Taxonomy" id="797122"/>
    <lineage>
        <taxon>Eukaryota</taxon>
        <taxon>Metamonada</taxon>
        <taxon>Carpediemonas-like organisms</taxon>
        <taxon>Kipferlia</taxon>
    </lineage>
</organism>
<evidence type="ECO:0000313" key="3">
    <source>
        <dbReference type="Proteomes" id="UP000265618"/>
    </source>
</evidence>
<keyword evidence="1" id="KW-0812">Transmembrane</keyword>
<dbReference type="Proteomes" id="UP000265618">
    <property type="component" value="Unassembled WGS sequence"/>
</dbReference>
<dbReference type="AlphaFoldDB" id="A0A9K3DDQ4"/>
<feature type="non-terminal residue" evidence="2">
    <location>
        <position position="1"/>
    </location>
</feature>
<gene>
    <name evidence="2" type="ORF">KIPB_015611</name>
</gene>
<keyword evidence="3" id="KW-1185">Reference proteome</keyword>
<proteinExistence type="predicted"/>
<evidence type="ECO:0000313" key="2">
    <source>
        <dbReference type="EMBL" id="GIQ92059.1"/>
    </source>
</evidence>
<name>A0A9K3DDQ4_9EUKA</name>
<reference evidence="2 3" key="1">
    <citation type="journal article" date="2018" name="PLoS ONE">
        <title>The draft genome of Kipferlia bialata reveals reductive genome evolution in fornicate parasites.</title>
        <authorList>
            <person name="Tanifuji G."/>
            <person name="Takabayashi S."/>
            <person name="Kume K."/>
            <person name="Takagi M."/>
            <person name="Nakayama T."/>
            <person name="Kamikawa R."/>
            <person name="Inagaki Y."/>
            <person name="Hashimoto T."/>
        </authorList>
    </citation>
    <scope>NUCLEOTIDE SEQUENCE [LARGE SCALE GENOMIC DNA]</scope>
    <source>
        <strain evidence="2">NY0173</strain>
    </source>
</reference>
<protein>
    <submittedName>
        <fullName evidence="2">Uncharacterized protein</fullName>
    </submittedName>
</protein>
<feature type="non-terminal residue" evidence="2">
    <location>
        <position position="56"/>
    </location>
</feature>
<dbReference type="EMBL" id="BDIP01008882">
    <property type="protein sequence ID" value="GIQ92059.1"/>
    <property type="molecule type" value="Genomic_DNA"/>
</dbReference>
<sequence length="56" mass="6291">TPVLWVVAVIFGMVNFGLSYFYVIKFCEPDSSKPWGRRSNTTLISTMMISLSLSLS</sequence>
<keyword evidence="1" id="KW-1133">Transmembrane helix</keyword>
<keyword evidence="1" id="KW-0472">Membrane</keyword>
<comment type="caution">
    <text evidence="2">The sequence shown here is derived from an EMBL/GenBank/DDBJ whole genome shotgun (WGS) entry which is preliminary data.</text>
</comment>